<dbReference type="Gene3D" id="3.40.525.10">
    <property type="entry name" value="CRAL-TRIO lipid binding domain"/>
    <property type="match status" value="1"/>
</dbReference>
<protein>
    <recommendedName>
        <fullName evidence="2">CRAL-TRIO domain-containing protein</fullName>
    </recommendedName>
</protein>
<dbReference type="FunFam" id="3.40.525.10:FF:000008">
    <property type="entry name" value="Phosphatidylinositol transfer protein 3"/>
    <property type="match status" value="1"/>
</dbReference>
<reference evidence="3 4" key="1">
    <citation type="submission" date="2020-08" db="EMBL/GenBank/DDBJ databases">
        <title>Plant Genome Project.</title>
        <authorList>
            <person name="Zhang R.-G."/>
        </authorList>
    </citation>
    <scope>NUCLEOTIDE SEQUENCE [LARGE SCALE GENOMIC DNA]</scope>
    <source>
        <tissue evidence="3">Rhizome</tissue>
    </source>
</reference>
<dbReference type="InterPro" id="IPR052578">
    <property type="entry name" value="PI_Transfer_CRAL-TRIO"/>
</dbReference>
<dbReference type="SMART" id="SM01100">
    <property type="entry name" value="CRAL_TRIO_N"/>
    <property type="match status" value="1"/>
</dbReference>
<name>A0A8J5E9Y2_ZINOF</name>
<dbReference type="Pfam" id="PF00650">
    <property type="entry name" value="CRAL_TRIO"/>
    <property type="match status" value="1"/>
</dbReference>
<evidence type="ECO:0000313" key="3">
    <source>
        <dbReference type="EMBL" id="KAG6468360.1"/>
    </source>
</evidence>
<proteinExistence type="predicted"/>
<evidence type="ECO:0000256" key="1">
    <source>
        <dbReference type="SAM" id="MobiDB-lite"/>
    </source>
</evidence>
<gene>
    <name evidence="3" type="ORF">ZIOFF_073036</name>
</gene>
<dbReference type="InterPro" id="IPR036273">
    <property type="entry name" value="CRAL/TRIO_N_dom_sf"/>
</dbReference>
<dbReference type="EMBL" id="JACMSC010000022">
    <property type="protein sequence ID" value="KAG6468360.1"/>
    <property type="molecule type" value="Genomic_DNA"/>
</dbReference>
<dbReference type="GO" id="GO:0008526">
    <property type="term" value="F:phosphatidylinositol transfer activity"/>
    <property type="evidence" value="ECO:0007669"/>
    <property type="project" value="TreeGrafter"/>
</dbReference>
<sequence>MHVFLYPFQINEVRASLGSLPDKLRLYASDVSIARYLTARNWNVQKATKMLKETLKWRLEYEPEKIHWDEIASEAETGKIYRTSFSDKLGRSILVMRPRCENSKSIKGKIRYLVYCMENAILNLPSDQEQMVWLIDFKGFDLSNISIRTTKATADVLQNHYPERLGLAILYNPPKFFEPFWNIAKHLLEPKTYRKVKFVYPNDDNSKMIMEEFFNMDELDCAFGGNSQVGFNINDYAARMRDDEQRMPFFWCQENGSSPEKSATLDDNFSAGNCESEPDSRGTIENGVVGSSNTIGFDPSIPHRSYAITVSYTCLPFRDSLLKPLPLAIAASGRHWTPFPLAMLPRSRRGGEIPEQGSKLGDKLDRSSEGLRRG</sequence>
<dbReference type="SUPFAM" id="SSF46938">
    <property type="entry name" value="CRAL/TRIO N-terminal domain"/>
    <property type="match status" value="1"/>
</dbReference>
<dbReference type="Pfam" id="PF03765">
    <property type="entry name" value="CRAL_TRIO_N"/>
    <property type="match status" value="1"/>
</dbReference>
<comment type="caution">
    <text evidence="3">The sequence shown here is derived from an EMBL/GenBank/DDBJ whole genome shotgun (WGS) entry which is preliminary data.</text>
</comment>
<feature type="region of interest" description="Disordered" evidence="1">
    <location>
        <begin position="345"/>
        <end position="374"/>
    </location>
</feature>
<accession>A0A8J5E9Y2</accession>
<dbReference type="SUPFAM" id="SSF52087">
    <property type="entry name" value="CRAL/TRIO domain"/>
    <property type="match status" value="1"/>
</dbReference>
<dbReference type="InterPro" id="IPR011074">
    <property type="entry name" value="CRAL/TRIO_N_dom"/>
</dbReference>
<dbReference type="PANTHER" id="PTHR45824">
    <property type="entry name" value="GH16843P"/>
    <property type="match status" value="1"/>
</dbReference>
<keyword evidence="4" id="KW-1185">Reference proteome</keyword>
<feature type="domain" description="CRAL-TRIO" evidence="2">
    <location>
        <begin position="68"/>
        <end position="231"/>
    </location>
</feature>
<feature type="compositionally biased region" description="Basic and acidic residues" evidence="1">
    <location>
        <begin position="360"/>
        <end position="374"/>
    </location>
</feature>
<dbReference type="InterPro" id="IPR036865">
    <property type="entry name" value="CRAL-TRIO_dom_sf"/>
</dbReference>
<dbReference type="PANTHER" id="PTHR45824:SF6">
    <property type="entry name" value="F16L1.9 PROTEIN"/>
    <property type="match status" value="1"/>
</dbReference>
<dbReference type="PROSITE" id="PS50191">
    <property type="entry name" value="CRAL_TRIO"/>
    <property type="match status" value="1"/>
</dbReference>
<organism evidence="3 4">
    <name type="scientific">Zingiber officinale</name>
    <name type="common">Ginger</name>
    <name type="synonym">Amomum zingiber</name>
    <dbReference type="NCBI Taxonomy" id="94328"/>
    <lineage>
        <taxon>Eukaryota</taxon>
        <taxon>Viridiplantae</taxon>
        <taxon>Streptophyta</taxon>
        <taxon>Embryophyta</taxon>
        <taxon>Tracheophyta</taxon>
        <taxon>Spermatophyta</taxon>
        <taxon>Magnoliopsida</taxon>
        <taxon>Liliopsida</taxon>
        <taxon>Zingiberales</taxon>
        <taxon>Zingiberaceae</taxon>
        <taxon>Zingiber</taxon>
    </lineage>
</organism>
<dbReference type="SMART" id="SM00516">
    <property type="entry name" value="SEC14"/>
    <property type="match status" value="1"/>
</dbReference>
<dbReference type="InterPro" id="IPR001251">
    <property type="entry name" value="CRAL-TRIO_dom"/>
</dbReference>
<evidence type="ECO:0000259" key="2">
    <source>
        <dbReference type="PROSITE" id="PS50191"/>
    </source>
</evidence>
<dbReference type="AlphaFoldDB" id="A0A8J5E9Y2"/>
<evidence type="ECO:0000313" key="4">
    <source>
        <dbReference type="Proteomes" id="UP000734854"/>
    </source>
</evidence>
<dbReference type="Proteomes" id="UP000734854">
    <property type="component" value="Unassembled WGS sequence"/>
</dbReference>
<dbReference type="CDD" id="cd00170">
    <property type="entry name" value="SEC14"/>
    <property type="match status" value="1"/>
</dbReference>